<evidence type="ECO:0000256" key="1">
    <source>
        <dbReference type="ARBA" id="ARBA00004123"/>
    </source>
</evidence>
<dbReference type="GeneID" id="119734767"/>
<comment type="subcellular location">
    <subcellularLocation>
        <location evidence="1">Nucleus</location>
    </subcellularLocation>
</comment>
<dbReference type="OMA" id="HCILIGT"/>
<dbReference type="Proteomes" id="UP000887568">
    <property type="component" value="Unplaced"/>
</dbReference>
<dbReference type="FunFam" id="2.40.50.430:FF:000001">
    <property type="entry name" value="DNA polymerase delta subunit 2"/>
    <property type="match status" value="1"/>
</dbReference>
<dbReference type="InterPro" id="IPR024826">
    <property type="entry name" value="DNA_pol_delta/II_ssu"/>
</dbReference>
<evidence type="ECO:0000259" key="7">
    <source>
        <dbReference type="Pfam" id="PF18018"/>
    </source>
</evidence>
<organism evidence="8 9">
    <name type="scientific">Patiria miniata</name>
    <name type="common">Bat star</name>
    <name type="synonym">Asterina miniata</name>
    <dbReference type="NCBI Taxonomy" id="46514"/>
    <lineage>
        <taxon>Eukaryota</taxon>
        <taxon>Metazoa</taxon>
        <taxon>Echinodermata</taxon>
        <taxon>Eleutherozoa</taxon>
        <taxon>Asterozoa</taxon>
        <taxon>Asteroidea</taxon>
        <taxon>Valvatacea</taxon>
        <taxon>Valvatida</taxon>
        <taxon>Asterinidae</taxon>
        <taxon>Patiria</taxon>
    </lineage>
</organism>
<feature type="domain" description="DNA polymerase alpha/delta/epsilon subunit B" evidence="6">
    <location>
        <begin position="182"/>
        <end position="395"/>
    </location>
</feature>
<dbReference type="FunFam" id="3.60.21.50:FF:000002">
    <property type="entry name" value="DNA polymerase delta small subunit"/>
    <property type="match status" value="1"/>
</dbReference>
<dbReference type="InterPro" id="IPR007185">
    <property type="entry name" value="DNA_pol_a/d/e_bsu"/>
</dbReference>
<dbReference type="GO" id="GO:0003677">
    <property type="term" value="F:DNA binding"/>
    <property type="evidence" value="ECO:0007669"/>
    <property type="project" value="InterPro"/>
</dbReference>
<accession>A0A914AKJ2</accession>
<protein>
    <recommendedName>
        <fullName evidence="3">DNA polymerase delta subunit 2</fullName>
    </recommendedName>
</protein>
<dbReference type="PANTHER" id="PTHR10416">
    <property type="entry name" value="DNA POLYMERASE DELTA SUBUNIT 2"/>
    <property type="match status" value="1"/>
</dbReference>
<proteinExistence type="inferred from homology"/>
<keyword evidence="9" id="KW-1185">Reference proteome</keyword>
<dbReference type="CDD" id="cd07387">
    <property type="entry name" value="MPP_PolD2_C"/>
    <property type="match status" value="1"/>
</dbReference>
<dbReference type="Pfam" id="PF18018">
    <property type="entry name" value="DNA_pol_D_N"/>
    <property type="match status" value="1"/>
</dbReference>
<name>A0A914AKJ2_PATMI</name>
<dbReference type="OrthoDB" id="3763at2759"/>
<dbReference type="PANTHER" id="PTHR10416:SF0">
    <property type="entry name" value="DNA POLYMERASE DELTA SUBUNIT 2"/>
    <property type="match status" value="1"/>
</dbReference>
<dbReference type="GO" id="GO:0043625">
    <property type="term" value="C:delta DNA polymerase complex"/>
    <property type="evidence" value="ECO:0007669"/>
    <property type="project" value="TreeGrafter"/>
</dbReference>
<comment type="similarity">
    <text evidence="2">Belongs to the DNA polymerase delta/II small subunit family.</text>
</comment>
<dbReference type="GO" id="GO:1902969">
    <property type="term" value="P:mitotic DNA replication"/>
    <property type="evidence" value="ECO:0007669"/>
    <property type="project" value="UniProtKB-ARBA"/>
</dbReference>
<dbReference type="CTD" id="5425"/>
<dbReference type="Gene3D" id="2.40.50.430">
    <property type="match status" value="1"/>
</dbReference>
<dbReference type="EnsemblMetazoa" id="XM_038208319.1">
    <property type="protein sequence ID" value="XP_038064247.1"/>
    <property type="gene ID" value="LOC119734767"/>
</dbReference>
<dbReference type="Gene3D" id="3.60.21.50">
    <property type="match status" value="1"/>
</dbReference>
<dbReference type="AlphaFoldDB" id="A0A914AKJ2"/>
<evidence type="ECO:0000256" key="2">
    <source>
        <dbReference type="ARBA" id="ARBA00006035"/>
    </source>
</evidence>
<evidence type="ECO:0000256" key="5">
    <source>
        <dbReference type="ARBA" id="ARBA00023242"/>
    </source>
</evidence>
<evidence type="ECO:0000313" key="9">
    <source>
        <dbReference type="Proteomes" id="UP000887568"/>
    </source>
</evidence>
<dbReference type="GO" id="GO:0006271">
    <property type="term" value="P:DNA strand elongation involved in DNA replication"/>
    <property type="evidence" value="ECO:0007669"/>
    <property type="project" value="TreeGrafter"/>
</dbReference>
<evidence type="ECO:0000313" key="8">
    <source>
        <dbReference type="EnsemblMetazoa" id="XP_038064247.1"/>
    </source>
</evidence>
<keyword evidence="5" id="KW-0539">Nucleus</keyword>
<dbReference type="RefSeq" id="XP_038064247.1">
    <property type="nucleotide sequence ID" value="XM_038208319.1"/>
</dbReference>
<dbReference type="InterPro" id="IPR040663">
    <property type="entry name" value="DNA_pol_D_N"/>
</dbReference>
<sequence>MSEESTDNVTFQRPSSTYENLSTRFLQKDRNFQRQYAHLYAERLCSMRPRLLETAKRRWGESVVMRKLYEMKAEEKCCIVGTLFKSMELKPSILKEISEDHNLVPQPARDKYIADSDTLILEDELQRIVLVGNVDVQKAITGVVVAVSGHERDDGKFEVDDFCMADLPVQLPPKQLDEDRYVVLVSGLGLGEEGHHLMNLQLLLDLITGQLGSPEEQEVYSKVVRVIIAGNSLSRNTQQTDVLSTAKYLSRKVKAGTVEAVKALDDVLAQLASCVAVDVMPGPSDPAFCFLPQQPLHRCMFPQASVYPTMQSVTNPYEASVDGVRFLGSSGQNITDIFQYTDMEDGIGILEATLSANHIAPTAPDTLACYPYYNEDPFIMSECPHVYFAGNQTKFQSRIFKGNAGQKVLLVTVPRFVSSHACVLLNLRNLQCTPVVFSSNIGSE</sequence>
<evidence type="ECO:0000256" key="3">
    <source>
        <dbReference type="ARBA" id="ARBA00017588"/>
    </source>
</evidence>
<dbReference type="InterPro" id="IPR041863">
    <property type="entry name" value="PolD2_C"/>
</dbReference>
<feature type="domain" description="DNA polymerase delta subunit OB-fold" evidence="7">
    <location>
        <begin position="35"/>
        <end position="161"/>
    </location>
</feature>
<reference evidence="8" key="1">
    <citation type="submission" date="2022-11" db="UniProtKB">
        <authorList>
            <consortium name="EnsemblMetazoa"/>
        </authorList>
    </citation>
    <scope>IDENTIFICATION</scope>
</reference>
<dbReference type="Pfam" id="PF04042">
    <property type="entry name" value="DNA_pol_E_B"/>
    <property type="match status" value="1"/>
</dbReference>
<evidence type="ECO:0000259" key="6">
    <source>
        <dbReference type="Pfam" id="PF04042"/>
    </source>
</evidence>
<evidence type="ECO:0000256" key="4">
    <source>
        <dbReference type="ARBA" id="ARBA00022705"/>
    </source>
</evidence>
<keyword evidence="4" id="KW-0235">DNA replication</keyword>